<dbReference type="Gene3D" id="1.10.10.10">
    <property type="entry name" value="Winged helix-like DNA-binding domain superfamily/Winged helix DNA-binding domain"/>
    <property type="match status" value="1"/>
</dbReference>
<evidence type="ECO:0000259" key="2">
    <source>
        <dbReference type="PROSITE" id="PS50112"/>
    </source>
</evidence>
<dbReference type="Pfam" id="PF08448">
    <property type="entry name" value="PAS_4"/>
    <property type="match status" value="1"/>
</dbReference>
<dbReference type="Gene3D" id="3.30.450.20">
    <property type="entry name" value="PAS domain"/>
    <property type="match status" value="1"/>
</dbReference>
<sequence length="237" mass="25732">MKGSNLLLNSAPAPVESARTAGYDSPLDQVGRVTARQQPEQQGLCMASLDSALTIQQANQEFFRQFNGSSEEICGRSIREVVHPSVQQPLMRQFSNLLEGKRERFVAPVIAVGRGEESAFSVPLTAVAVRGGLPDTTAILVMMPTTRSPEGARVVTNRKKILSEMDARILEGIAAGVSTIPLAAKLYLSRQGVEYHVTCLLRKLKVPNRAALVSRAYSMGVLTVGTWPPKVVEDFVK</sequence>
<dbReference type="EMBL" id="LGUI01000004">
    <property type="protein sequence ID" value="PNE32767.1"/>
    <property type="molecule type" value="Genomic_DNA"/>
</dbReference>
<comment type="caution">
    <text evidence="3">The sequence shown here is derived from an EMBL/GenBank/DDBJ whole genome shotgun (WGS) entry which is preliminary data.</text>
</comment>
<dbReference type="InterPro" id="IPR000014">
    <property type="entry name" value="PAS"/>
</dbReference>
<dbReference type="SUPFAM" id="SSF55785">
    <property type="entry name" value="PYP-like sensor domain (PAS domain)"/>
    <property type="match status" value="1"/>
</dbReference>
<dbReference type="InterPro" id="IPR000792">
    <property type="entry name" value="Tscrpt_reg_LuxR_C"/>
</dbReference>
<dbReference type="SMART" id="SM00421">
    <property type="entry name" value="HTH_LUXR"/>
    <property type="match status" value="1"/>
</dbReference>
<evidence type="ECO:0000313" key="3">
    <source>
        <dbReference type="EMBL" id="PNE32767.1"/>
    </source>
</evidence>
<dbReference type="PROSITE" id="PS50112">
    <property type="entry name" value="PAS"/>
    <property type="match status" value="1"/>
</dbReference>
<dbReference type="CDD" id="cd00130">
    <property type="entry name" value="PAS"/>
    <property type="match status" value="1"/>
</dbReference>
<proteinExistence type="predicted"/>
<dbReference type="OrthoDB" id="46486at2"/>
<dbReference type="InterPro" id="IPR016032">
    <property type="entry name" value="Sig_transdc_resp-reg_C-effctor"/>
</dbReference>
<evidence type="ECO:0000313" key="4">
    <source>
        <dbReference type="Proteomes" id="UP000235945"/>
    </source>
</evidence>
<feature type="domain" description="HTH luxR-type" evidence="1">
    <location>
        <begin position="155"/>
        <end position="220"/>
    </location>
</feature>
<organism evidence="3 4">
    <name type="scientific">Streptomyces eurocidicus</name>
    <name type="common">Streptoverticillium eurocidicus</name>
    <dbReference type="NCBI Taxonomy" id="66423"/>
    <lineage>
        <taxon>Bacteria</taxon>
        <taxon>Bacillati</taxon>
        <taxon>Actinomycetota</taxon>
        <taxon>Actinomycetes</taxon>
        <taxon>Kitasatosporales</taxon>
        <taxon>Streptomycetaceae</taxon>
        <taxon>Streptomyces</taxon>
    </lineage>
</organism>
<accession>A0A2N8NVH2</accession>
<dbReference type="Pfam" id="PF00196">
    <property type="entry name" value="GerE"/>
    <property type="match status" value="1"/>
</dbReference>
<dbReference type="PROSITE" id="PS50043">
    <property type="entry name" value="HTH_LUXR_2"/>
    <property type="match status" value="1"/>
</dbReference>
<name>A0A2N8NVH2_STREU</name>
<dbReference type="InterPro" id="IPR013656">
    <property type="entry name" value="PAS_4"/>
</dbReference>
<protein>
    <submittedName>
        <fullName evidence="3">LuxR family transcriptional regulator</fullName>
    </submittedName>
</protein>
<gene>
    <name evidence="3" type="ORF">AF335_14540</name>
</gene>
<reference evidence="4" key="1">
    <citation type="submission" date="2015-07" db="EMBL/GenBank/DDBJ databases">
        <authorList>
            <person name="Graham D.E."/>
            <person name="Giannone R.J."/>
            <person name="Gulvik C.A."/>
            <person name="Hettich R.L."/>
            <person name="Klingeman D.M."/>
            <person name="Mahan K.M."/>
            <person name="Parry R.J."/>
            <person name="Spain J.C."/>
        </authorList>
    </citation>
    <scope>NUCLEOTIDE SEQUENCE [LARGE SCALE GENOMIC DNA]</scope>
    <source>
        <strain evidence="4">ATCC 27428</strain>
    </source>
</reference>
<dbReference type="SUPFAM" id="SSF46894">
    <property type="entry name" value="C-terminal effector domain of the bipartite response regulators"/>
    <property type="match status" value="1"/>
</dbReference>
<keyword evidence="4" id="KW-1185">Reference proteome</keyword>
<dbReference type="AlphaFoldDB" id="A0A2N8NVH2"/>
<dbReference type="GO" id="GO:0006355">
    <property type="term" value="P:regulation of DNA-templated transcription"/>
    <property type="evidence" value="ECO:0007669"/>
    <property type="project" value="InterPro"/>
</dbReference>
<dbReference type="InterPro" id="IPR035965">
    <property type="entry name" value="PAS-like_dom_sf"/>
</dbReference>
<dbReference type="GO" id="GO:0003677">
    <property type="term" value="F:DNA binding"/>
    <property type="evidence" value="ECO:0007669"/>
    <property type="project" value="InterPro"/>
</dbReference>
<evidence type="ECO:0000259" key="1">
    <source>
        <dbReference type="PROSITE" id="PS50043"/>
    </source>
</evidence>
<feature type="domain" description="PAS" evidence="2">
    <location>
        <begin position="49"/>
        <end position="101"/>
    </location>
</feature>
<dbReference type="Proteomes" id="UP000235945">
    <property type="component" value="Unassembled WGS sequence"/>
</dbReference>
<dbReference type="InterPro" id="IPR036388">
    <property type="entry name" value="WH-like_DNA-bd_sf"/>
</dbReference>